<dbReference type="RefSeq" id="WP_376864428.1">
    <property type="nucleotide sequence ID" value="NZ_JBHRYB010000001.1"/>
</dbReference>
<sequence>MTEQHNVDVQQPDLVKWVGLGFMIGLVVAVITLEMYGYIKHPSETDKATIDEFRLLSLQTDADVKVSEKSSGKEAFCANDYLLVRPTNGNAVAGILVDKKNRPIQCRYGFAKTEAEENYLKKQAEPSAAK</sequence>
<reference evidence="3" key="1">
    <citation type="journal article" date="2019" name="Int. J. Syst. Evol. Microbiol.">
        <title>The Global Catalogue of Microorganisms (GCM) 10K type strain sequencing project: providing services to taxonomists for standard genome sequencing and annotation.</title>
        <authorList>
            <consortium name="The Broad Institute Genomics Platform"/>
            <consortium name="The Broad Institute Genome Sequencing Center for Infectious Disease"/>
            <person name="Wu L."/>
            <person name="Ma J."/>
        </authorList>
    </citation>
    <scope>NUCLEOTIDE SEQUENCE [LARGE SCALE GENOMIC DNA]</scope>
    <source>
        <strain evidence="3">KCTC 42424</strain>
    </source>
</reference>
<dbReference type="EMBL" id="JBHRYB010000001">
    <property type="protein sequence ID" value="MFC3678883.1"/>
    <property type="molecule type" value="Genomic_DNA"/>
</dbReference>
<keyword evidence="1" id="KW-0472">Membrane</keyword>
<proteinExistence type="predicted"/>
<dbReference type="Proteomes" id="UP001595722">
    <property type="component" value="Unassembled WGS sequence"/>
</dbReference>
<evidence type="ECO:0000256" key="1">
    <source>
        <dbReference type="SAM" id="Phobius"/>
    </source>
</evidence>
<keyword evidence="1" id="KW-0812">Transmembrane</keyword>
<feature type="transmembrane region" description="Helical" evidence="1">
    <location>
        <begin position="20"/>
        <end position="39"/>
    </location>
</feature>
<evidence type="ECO:0000313" key="3">
    <source>
        <dbReference type="Proteomes" id="UP001595722"/>
    </source>
</evidence>
<protein>
    <recommendedName>
        <fullName evidence="4">Kinase</fullName>
    </recommendedName>
</protein>
<evidence type="ECO:0000313" key="2">
    <source>
        <dbReference type="EMBL" id="MFC3678883.1"/>
    </source>
</evidence>
<accession>A0ABV7VS15</accession>
<keyword evidence="3" id="KW-1185">Reference proteome</keyword>
<comment type="caution">
    <text evidence="2">The sequence shown here is derived from an EMBL/GenBank/DDBJ whole genome shotgun (WGS) entry which is preliminary data.</text>
</comment>
<name>A0ABV7VS15_9GAMM</name>
<evidence type="ECO:0008006" key="4">
    <source>
        <dbReference type="Google" id="ProtNLM"/>
    </source>
</evidence>
<gene>
    <name evidence="2" type="ORF">ACFOMG_01995</name>
</gene>
<organism evidence="2 3">
    <name type="scientific">Bacterioplanoides pacificum</name>
    <dbReference type="NCBI Taxonomy" id="1171596"/>
    <lineage>
        <taxon>Bacteria</taxon>
        <taxon>Pseudomonadati</taxon>
        <taxon>Pseudomonadota</taxon>
        <taxon>Gammaproteobacteria</taxon>
        <taxon>Oceanospirillales</taxon>
        <taxon>Oceanospirillaceae</taxon>
        <taxon>Bacterioplanoides</taxon>
    </lineage>
</organism>
<keyword evidence="1" id="KW-1133">Transmembrane helix</keyword>